<organism evidence="15 16">
    <name type="scientific">Zymomonas mobilis subsp. pomaceae (strain ATCC 29192 / DSM 22645 / JCM 10191 / CCUG 17912 / NBRC 13757 / NCIMB 11200 / NRRL B-4491 / Barker I)</name>
    <dbReference type="NCBI Taxonomy" id="579138"/>
    <lineage>
        <taxon>Bacteria</taxon>
        <taxon>Pseudomonadati</taxon>
        <taxon>Pseudomonadota</taxon>
        <taxon>Alphaproteobacteria</taxon>
        <taxon>Sphingomonadales</taxon>
        <taxon>Zymomonadaceae</taxon>
        <taxon>Zymomonas</taxon>
    </lineage>
</organism>
<dbReference type="PANTHER" id="PTHR30386">
    <property type="entry name" value="MEMBRANE FUSION SUBUNIT OF EMRAB-TOLC MULTIDRUG EFFLUX PUMP"/>
    <property type="match status" value="1"/>
</dbReference>
<evidence type="ECO:0000313" key="16">
    <source>
        <dbReference type="Proteomes" id="UP000000491"/>
    </source>
</evidence>
<dbReference type="InterPro" id="IPR058634">
    <property type="entry name" value="AaeA-lik-b-barrel"/>
</dbReference>
<dbReference type="SUPFAM" id="SSF111369">
    <property type="entry name" value="HlyD-like secretion proteins"/>
    <property type="match status" value="2"/>
</dbReference>
<feature type="domain" description="p-hydroxybenzoic acid efflux pump subunit AaeA-like beta-barrel" evidence="14">
    <location>
        <begin position="314"/>
        <end position="391"/>
    </location>
</feature>
<feature type="transmembrane region" description="Helical" evidence="11">
    <location>
        <begin position="60"/>
        <end position="78"/>
    </location>
</feature>
<evidence type="ECO:0000256" key="7">
    <source>
        <dbReference type="ARBA" id="ARBA00022989"/>
    </source>
</evidence>
<name>F8EUJ6_ZYMMT</name>
<keyword evidence="3" id="KW-0813">Transport</keyword>
<evidence type="ECO:0000256" key="5">
    <source>
        <dbReference type="ARBA" id="ARBA00022519"/>
    </source>
</evidence>
<dbReference type="Pfam" id="PF25917">
    <property type="entry name" value="BSH_RND"/>
    <property type="match status" value="1"/>
</dbReference>
<dbReference type="Gene3D" id="2.40.30.170">
    <property type="match status" value="1"/>
</dbReference>
<dbReference type="KEGG" id="zmp:Zymop_0309"/>
<dbReference type="GO" id="GO:1990961">
    <property type="term" value="P:xenobiotic detoxification by transmembrane export across the plasma membrane"/>
    <property type="evidence" value="ECO:0007669"/>
    <property type="project" value="UniProtKB-ARBA"/>
</dbReference>
<dbReference type="GO" id="GO:0015721">
    <property type="term" value="P:bile acid and bile salt transport"/>
    <property type="evidence" value="ECO:0007669"/>
    <property type="project" value="UniProtKB-ARBA"/>
</dbReference>
<evidence type="ECO:0000256" key="4">
    <source>
        <dbReference type="ARBA" id="ARBA00022475"/>
    </source>
</evidence>
<evidence type="ECO:0000259" key="13">
    <source>
        <dbReference type="Pfam" id="PF25917"/>
    </source>
</evidence>
<gene>
    <name evidence="15" type="ordered locus">Zymop_0309</name>
</gene>
<dbReference type="EMBL" id="CP002865">
    <property type="protein sequence ID" value="AEI37212.1"/>
    <property type="molecule type" value="Genomic_DNA"/>
</dbReference>
<sequence>MAENNPNNQHAATSNEDASPDKANATVDAQTHQEEASPKAVEDAKPDTESKAKRKRWLRYFAFLLLIIVIIYGIWYWLVGSRHASTDNAYVNAESAQVMALVSGPIENVFVSDTDQVKKGDILVRLNPDDQKIALARAEANLAVAERRFGQTSASGDALSQNIMAEQANIEQAEANYLAAQSTYHRAETDYSRRHALVESGAVSRDEMTAVSNALEKARAALLQSHAAVDQARAAKETAIGNFEANQALIKNSTVSTNPEVMAARAALDQARLDMSRLEIKAPMSGVVTQRQVQVGQRVNVGMPIATIVPIDQLYVDANFKETQLGKVRVGQSATLTSDLYGSDVVYHGHVVGFSGGTGAAFSLIPAQNATGNWIKVVQRLPVRIALDPKELRAHPLRVGLSMEADIDLSSKK</sequence>
<accession>F8EUJ6</accession>
<feature type="compositionally biased region" description="Basic and acidic residues" evidence="10">
    <location>
        <begin position="31"/>
        <end position="48"/>
    </location>
</feature>
<evidence type="ECO:0000259" key="14">
    <source>
        <dbReference type="Pfam" id="PF25963"/>
    </source>
</evidence>
<evidence type="ECO:0000256" key="1">
    <source>
        <dbReference type="ARBA" id="ARBA00004377"/>
    </source>
</evidence>
<dbReference type="PANTHER" id="PTHR30386:SF19">
    <property type="entry name" value="MULTIDRUG EXPORT PROTEIN EMRA-RELATED"/>
    <property type="match status" value="1"/>
</dbReference>
<dbReference type="Pfam" id="PF25876">
    <property type="entry name" value="HH_MFP_RND"/>
    <property type="match status" value="1"/>
</dbReference>
<dbReference type="Gene3D" id="2.40.50.100">
    <property type="match status" value="1"/>
</dbReference>
<evidence type="ECO:0000313" key="15">
    <source>
        <dbReference type="EMBL" id="AEI37212.1"/>
    </source>
</evidence>
<evidence type="ECO:0000256" key="6">
    <source>
        <dbReference type="ARBA" id="ARBA00022692"/>
    </source>
</evidence>
<feature type="domain" description="Multidrug resistance protein MdtA-like barrel-sandwich hybrid" evidence="13">
    <location>
        <begin position="95"/>
        <end position="309"/>
    </location>
</feature>
<evidence type="ECO:0000256" key="11">
    <source>
        <dbReference type="SAM" id="Phobius"/>
    </source>
</evidence>
<dbReference type="HOGENOM" id="CLU_018816_15_0_5"/>
<feature type="compositionally biased region" description="Polar residues" evidence="10">
    <location>
        <begin position="1"/>
        <end position="17"/>
    </location>
</feature>
<dbReference type="Gene3D" id="1.10.287.470">
    <property type="entry name" value="Helix hairpin bin"/>
    <property type="match status" value="2"/>
</dbReference>
<dbReference type="Proteomes" id="UP000000491">
    <property type="component" value="Chromosome"/>
</dbReference>
<evidence type="ECO:0000256" key="8">
    <source>
        <dbReference type="ARBA" id="ARBA00023136"/>
    </source>
</evidence>
<dbReference type="AlphaFoldDB" id="F8EUJ6"/>
<dbReference type="RefSeq" id="WP_013933611.1">
    <property type="nucleotide sequence ID" value="NC_015709.1"/>
</dbReference>
<dbReference type="eggNOG" id="COG1566">
    <property type="taxonomic scope" value="Bacteria"/>
</dbReference>
<dbReference type="PATRIC" id="fig|579138.3.peg.326"/>
<dbReference type="FunFam" id="2.40.30.170:FF:000003">
    <property type="entry name" value="Multidrug resistance protein A"/>
    <property type="match status" value="1"/>
</dbReference>
<comment type="subcellular location">
    <subcellularLocation>
        <location evidence="1">Cell inner membrane</location>
        <topology evidence="1">Single-pass membrane protein</topology>
    </subcellularLocation>
</comment>
<reference evidence="15 16" key="1">
    <citation type="journal article" date="2011" name="J. Bacteriol.">
        <title>Genome sequence of the ethanol-producing Zymomonas mobilis subsp. pomaceae lectotype strain ATCC 29192.</title>
        <authorList>
            <person name="Kouvelis V.N."/>
            <person name="Davenport K.W."/>
            <person name="Brettin T.S."/>
            <person name="Bruce D."/>
            <person name="Detter C."/>
            <person name="Han C.S."/>
            <person name="Nolan M."/>
            <person name="Tapia R."/>
            <person name="Damoulaki A."/>
            <person name="Kyrpides N.C."/>
            <person name="Typas M.A."/>
            <person name="Pappas K.M."/>
        </authorList>
    </citation>
    <scope>NUCLEOTIDE SEQUENCE [LARGE SCALE GENOMIC DNA]</scope>
    <source>
        <strain evidence="16">ATCC 29192 / DSM 22645 / JCM 10191 / CCUG 17912 / NBRC 13757 / NCIMB 11200 / NRRL B-4491 / Barker I</strain>
    </source>
</reference>
<dbReference type="PRINTS" id="PR01490">
    <property type="entry name" value="RTXTOXIND"/>
</dbReference>
<keyword evidence="5" id="KW-0997">Cell inner membrane</keyword>
<keyword evidence="8 11" id="KW-0472">Membrane</keyword>
<dbReference type="InterPro" id="IPR058625">
    <property type="entry name" value="MdtA-like_BSH"/>
</dbReference>
<keyword evidence="6 11" id="KW-0812">Transmembrane</keyword>
<dbReference type="InterPro" id="IPR058624">
    <property type="entry name" value="MdtA-like_HH"/>
</dbReference>
<proteinExistence type="inferred from homology"/>
<evidence type="ECO:0000259" key="12">
    <source>
        <dbReference type="Pfam" id="PF25876"/>
    </source>
</evidence>
<keyword evidence="7 11" id="KW-1133">Transmembrane helix</keyword>
<dbReference type="InterPro" id="IPR050739">
    <property type="entry name" value="MFP"/>
</dbReference>
<comment type="similarity">
    <text evidence="2">Belongs to the membrane fusion protein (MFP) (TC 8.A.1) family.</text>
</comment>
<evidence type="ECO:0000256" key="9">
    <source>
        <dbReference type="SAM" id="Coils"/>
    </source>
</evidence>
<dbReference type="Pfam" id="PF25963">
    <property type="entry name" value="Beta-barrel_AAEA"/>
    <property type="match status" value="1"/>
</dbReference>
<dbReference type="STRING" id="579138.Zymop_0309"/>
<keyword evidence="9" id="KW-0175">Coiled coil</keyword>
<feature type="coiled-coil region" evidence="9">
    <location>
        <begin position="156"/>
        <end position="190"/>
    </location>
</feature>
<dbReference type="GO" id="GO:0046677">
    <property type="term" value="P:response to antibiotic"/>
    <property type="evidence" value="ECO:0007669"/>
    <property type="project" value="UniProtKB-ARBA"/>
</dbReference>
<keyword evidence="4" id="KW-1003">Cell membrane</keyword>
<evidence type="ECO:0000256" key="2">
    <source>
        <dbReference type="ARBA" id="ARBA00009477"/>
    </source>
</evidence>
<feature type="region of interest" description="Disordered" evidence="10">
    <location>
        <begin position="1"/>
        <end position="48"/>
    </location>
</feature>
<evidence type="ECO:0000256" key="10">
    <source>
        <dbReference type="SAM" id="MobiDB-lite"/>
    </source>
</evidence>
<evidence type="ECO:0000256" key="3">
    <source>
        <dbReference type="ARBA" id="ARBA00022448"/>
    </source>
</evidence>
<protein>
    <submittedName>
        <fullName evidence="15">Secretion protein HlyD family protein</fullName>
    </submittedName>
</protein>
<feature type="domain" description="Multidrug resistance protein MdtA-like alpha-helical hairpin" evidence="12">
    <location>
        <begin position="171"/>
        <end position="233"/>
    </location>
</feature>
<dbReference type="GO" id="GO:0005886">
    <property type="term" value="C:plasma membrane"/>
    <property type="evidence" value="ECO:0007669"/>
    <property type="project" value="UniProtKB-SubCell"/>
</dbReference>